<comment type="caution">
    <text evidence="3">The sequence shown here is derived from an EMBL/GenBank/DDBJ whole genome shotgun (WGS) entry which is preliminary data.</text>
</comment>
<evidence type="ECO:0000256" key="1">
    <source>
        <dbReference type="ARBA" id="ARBA00023157"/>
    </source>
</evidence>
<dbReference type="InterPro" id="IPR001254">
    <property type="entry name" value="Trypsin_dom"/>
</dbReference>
<evidence type="ECO:0000313" key="4">
    <source>
        <dbReference type="Proteomes" id="UP001217089"/>
    </source>
</evidence>
<protein>
    <recommendedName>
        <fullName evidence="2">Peptidase S1 domain-containing protein</fullName>
    </recommendedName>
</protein>
<feature type="domain" description="Peptidase S1" evidence="2">
    <location>
        <begin position="74"/>
        <end position="290"/>
    </location>
</feature>
<sequence>MICFRRTRAVCRSQLGGTCVNMYFNSCLSGWSYTRSGCGFQEMCCFPNQRDVAPPLLSDQCGVSTPLKTSSHRIVGGTQAAPGEFPWQISMRSFGNHVCGGILVGSNWVLTAAHCFRENKNPYAWTVVLGEHDRAVLEGYEVLEKVETLFVHSKFDQSSFTNDIALVKLGNNVTFGQFVRPVCLPSASDNFNNMICTITGWGAAYSGGHGTRGLYKADVPLISNEVCTYLMDRTIPNTEGDSGGPMVCKKNGVWTVTGIVSWGYTCAAAYTPGVYTRVQSYVDWIHHVIQAYSGSSGKRDFIPGGTYYV</sequence>
<evidence type="ECO:0000259" key="2">
    <source>
        <dbReference type="PROSITE" id="PS50240"/>
    </source>
</evidence>
<evidence type="ECO:0000313" key="3">
    <source>
        <dbReference type="EMBL" id="KAJ8311594.1"/>
    </source>
</evidence>
<dbReference type="InterPro" id="IPR018114">
    <property type="entry name" value="TRYPSIN_HIS"/>
</dbReference>
<dbReference type="InterPro" id="IPR001314">
    <property type="entry name" value="Peptidase_S1A"/>
</dbReference>
<dbReference type="PANTHER" id="PTHR24252:SF7">
    <property type="entry name" value="HYALIN"/>
    <property type="match status" value="1"/>
</dbReference>
<dbReference type="PROSITE" id="PS00134">
    <property type="entry name" value="TRYPSIN_HIS"/>
    <property type="match status" value="1"/>
</dbReference>
<dbReference type="InterPro" id="IPR043504">
    <property type="entry name" value="Peptidase_S1_PA_chymotrypsin"/>
</dbReference>
<dbReference type="InterPro" id="IPR009003">
    <property type="entry name" value="Peptidase_S1_PA"/>
</dbReference>
<keyword evidence="4" id="KW-1185">Reference proteome</keyword>
<dbReference type="Pfam" id="PF00089">
    <property type="entry name" value="Trypsin"/>
    <property type="match status" value="1"/>
</dbReference>
<keyword evidence="1" id="KW-1015">Disulfide bond</keyword>
<dbReference type="Gene3D" id="2.40.10.10">
    <property type="entry name" value="Trypsin-like serine proteases"/>
    <property type="match status" value="1"/>
</dbReference>
<proteinExistence type="predicted"/>
<gene>
    <name evidence="3" type="ORF">KUTeg_010949</name>
</gene>
<dbReference type="EMBL" id="JARBDR010000496">
    <property type="protein sequence ID" value="KAJ8311594.1"/>
    <property type="molecule type" value="Genomic_DNA"/>
</dbReference>
<dbReference type="SUPFAM" id="SSF50494">
    <property type="entry name" value="Trypsin-like serine proteases"/>
    <property type="match status" value="1"/>
</dbReference>
<dbReference type="PANTHER" id="PTHR24252">
    <property type="entry name" value="ACROSIN-RELATED"/>
    <property type="match status" value="1"/>
</dbReference>
<dbReference type="Proteomes" id="UP001217089">
    <property type="component" value="Unassembled WGS sequence"/>
</dbReference>
<organism evidence="3 4">
    <name type="scientific">Tegillarca granosa</name>
    <name type="common">Malaysian cockle</name>
    <name type="synonym">Anadara granosa</name>
    <dbReference type="NCBI Taxonomy" id="220873"/>
    <lineage>
        <taxon>Eukaryota</taxon>
        <taxon>Metazoa</taxon>
        <taxon>Spiralia</taxon>
        <taxon>Lophotrochozoa</taxon>
        <taxon>Mollusca</taxon>
        <taxon>Bivalvia</taxon>
        <taxon>Autobranchia</taxon>
        <taxon>Pteriomorphia</taxon>
        <taxon>Arcoida</taxon>
        <taxon>Arcoidea</taxon>
        <taxon>Arcidae</taxon>
        <taxon>Tegillarca</taxon>
    </lineage>
</organism>
<dbReference type="PROSITE" id="PS50240">
    <property type="entry name" value="TRYPSIN_DOM"/>
    <property type="match status" value="1"/>
</dbReference>
<name>A0ABQ9F2P0_TEGGR</name>
<reference evidence="3 4" key="1">
    <citation type="submission" date="2022-12" db="EMBL/GenBank/DDBJ databases">
        <title>Chromosome-level genome of Tegillarca granosa.</title>
        <authorList>
            <person name="Kim J."/>
        </authorList>
    </citation>
    <scope>NUCLEOTIDE SEQUENCE [LARGE SCALE GENOMIC DNA]</scope>
    <source>
        <strain evidence="3">Teg-2019</strain>
        <tissue evidence="3">Adductor muscle</tissue>
    </source>
</reference>
<accession>A0ABQ9F2P0</accession>
<dbReference type="PRINTS" id="PR00722">
    <property type="entry name" value="CHYMOTRYPSIN"/>
</dbReference>
<dbReference type="SMART" id="SM00020">
    <property type="entry name" value="Tryp_SPc"/>
    <property type="match status" value="1"/>
</dbReference>
<dbReference type="CDD" id="cd00190">
    <property type="entry name" value="Tryp_SPc"/>
    <property type="match status" value="1"/>
</dbReference>